<sequence length="155" mass="16917">MNKSAAFTSQHSDIHITSAAFGQLSRYCQSGFPFEACGILTGPAQALSGTAAIITDIRPVKNISRHPEQSFVFDPMEWVKTFYDIKKNQQQIVGLFHSHPGGTAGPSIADLAGFPNGLDTTYWIVSLSLSKSPAVYAYRFVEGHFSPLMFTQISV</sequence>
<evidence type="ECO:0000256" key="1">
    <source>
        <dbReference type="ARBA" id="ARBA00022670"/>
    </source>
</evidence>
<dbReference type="AlphaFoldDB" id="A0A917LE91"/>
<feature type="domain" description="JAB" evidence="6">
    <location>
        <begin position="19"/>
        <end position="131"/>
    </location>
</feature>
<comment type="caution">
    <text evidence="7">The sequence shown here is derived from an EMBL/GenBank/DDBJ whole genome shotgun (WGS) entry which is preliminary data.</text>
</comment>
<proteinExistence type="predicted"/>
<dbReference type="Pfam" id="PF14464">
    <property type="entry name" value="Prok-JAB"/>
    <property type="match status" value="1"/>
</dbReference>
<dbReference type="Gene3D" id="3.40.140.10">
    <property type="entry name" value="Cytidine Deaminase, domain 2"/>
    <property type="match status" value="1"/>
</dbReference>
<evidence type="ECO:0000256" key="4">
    <source>
        <dbReference type="ARBA" id="ARBA00022833"/>
    </source>
</evidence>
<dbReference type="Proteomes" id="UP000644756">
    <property type="component" value="Unassembled WGS sequence"/>
</dbReference>
<keyword evidence="5" id="KW-0482">Metalloprotease</keyword>
<dbReference type="SUPFAM" id="SSF102712">
    <property type="entry name" value="JAB1/MPN domain"/>
    <property type="match status" value="1"/>
</dbReference>
<dbReference type="InterPro" id="IPR051929">
    <property type="entry name" value="VirAsm_ModProt"/>
</dbReference>
<accession>A0A917LE91</accession>
<gene>
    <name evidence="7" type="ORF">GCM10010916_35370</name>
</gene>
<dbReference type="PANTHER" id="PTHR34858">
    <property type="entry name" value="CYSO-CYSTEINE PEPTIDASE"/>
    <property type="match status" value="1"/>
</dbReference>
<dbReference type="RefSeq" id="WP_188532399.1">
    <property type="nucleotide sequence ID" value="NZ_BMGR01000012.1"/>
</dbReference>
<evidence type="ECO:0000256" key="3">
    <source>
        <dbReference type="ARBA" id="ARBA00022801"/>
    </source>
</evidence>
<dbReference type="GO" id="GO:0008270">
    <property type="term" value="F:zinc ion binding"/>
    <property type="evidence" value="ECO:0007669"/>
    <property type="project" value="TreeGrafter"/>
</dbReference>
<evidence type="ECO:0000259" key="6">
    <source>
        <dbReference type="Pfam" id="PF14464"/>
    </source>
</evidence>
<reference evidence="7" key="2">
    <citation type="submission" date="2020-09" db="EMBL/GenBank/DDBJ databases">
        <authorList>
            <person name="Sun Q."/>
            <person name="Zhou Y."/>
        </authorList>
    </citation>
    <scope>NUCLEOTIDE SEQUENCE</scope>
    <source>
        <strain evidence="7">CGMCC 1.12987</strain>
    </source>
</reference>
<dbReference type="GO" id="GO:0006508">
    <property type="term" value="P:proteolysis"/>
    <property type="evidence" value="ECO:0007669"/>
    <property type="project" value="UniProtKB-KW"/>
</dbReference>
<keyword evidence="4" id="KW-0862">Zinc</keyword>
<evidence type="ECO:0000256" key="5">
    <source>
        <dbReference type="ARBA" id="ARBA00023049"/>
    </source>
</evidence>
<dbReference type="CDD" id="cd08070">
    <property type="entry name" value="MPN_like"/>
    <property type="match status" value="1"/>
</dbReference>
<dbReference type="InterPro" id="IPR028090">
    <property type="entry name" value="JAB_dom_prok"/>
</dbReference>
<organism evidence="7 8">
    <name type="scientific">Paenibacillus abyssi</name>
    <dbReference type="NCBI Taxonomy" id="1340531"/>
    <lineage>
        <taxon>Bacteria</taxon>
        <taxon>Bacillati</taxon>
        <taxon>Bacillota</taxon>
        <taxon>Bacilli</taxon>
        <taxon>Bacillales</taxon>
        <taxon>Paenibacillaceae</taxon>
        <taxon>Paenibacillus</taxon>
    </lineage>
</organism>
<dbReference type="PANTHER" id="PTHR34858:SF1">
    <property type="entry name" value="CYSO-CYSTEINE PEPTIDASE"/>
    <property type="match status" value="1"/>
</dbReference>
<evidence type="ECO:0000313" key="7">
    <source>
        <dbReference type="EMBL" id="GGG15357.1"/>
    </source>
</evidence>
<dbReference type="GO" id="GO:0008235">
    <property type="term" value="F:metalloexopeptidase activity"/>
    <property type="evidence" value="ECO:0007669"/>
    <property type="project" value="TreeGrafter"/>
</dbReference>
<dbReference type="EMBL" id="BMGR01000012">
    <property type="protein sequence ID" value="GGG15357.1"/>
    <property type="molecule type" value="Genomic_DNA"/>
</dbReference>
<keyword evidence="8" id="KW-1185">Reference proteome</keyword>
<evidence type="ECO:0000256" key="2">
    <source>
        <dbReference type="ARBA" id="ARBA00022723"/>
    </source>
</evidence>
<reference evidence="7" key="1">
    <citation type="journal article" date="2014" name="Int. J. Syst. Evol. Microbiol.">
        <title>Complete genome sequence of Corynebacterium casei LMG S-19264T (=DSM 44701T), isolated from a smear-ripened cheese.</title>
        <authorList>
            <consortium name="US DOE Joint Genome Institute (JGI-PGF)"/>
            <person name="Walter F."/>
            <person name="Albersmeier A."/>
            <person name="Kalinowski J."/>
            <person name="Ruckert C."/>
        </authorList>
    </citation>
    <scope>NUCLEOTIDE SEQUENCE</scope>
    <source>
        <strain evidence="7">CGMCC 1.12987</strain>
    </source>
</reference>
<keyword evidence="1" id="KW-0645">Protease</keyword>
<keyword evidence="3" id="KW-0378">Hydrolase</keyword>
<keyword evidence="2" id="KW-0479">Metal-binding</keyword>
<protein>
    <submittedName>
        <fullName evidence="7">Mov34/MPN/PAD-1 family protein</fullName>
    </submittedName>
</protein>
<name>A0A917LE91_9BACL</name>
<evidence type="ECO:0000313" key="8">
    <source>
        <dbReference type="Proteomes" id="UP000644756"/>
    </source>
</evidence>